<dbReference type="SUPFAM" id="SSF50630">
    <property type="entry name" value="Acid proteases"/>
    <property type="match status" value="1"/>
</dbReference>
<dbReference type="SUPFAM" id="SSF56672">
    <property type="entry name" value="DNA/RNA polymerases"/>
    <property type="match status" value="1"/>
</dbReference>
<dbReference type="Gene3D" id="3.10.20.370">
    <property type="match status" value="1"/>
</dbReference>
<dbReference type="Gene3D" id="3.30.70.270">
    <property type="match status" value="1"/>
</dbReference>
<dbReference type="Proteomes" id="UP000046395">
    <property type="component" value="Unassembled WGS sequence"/>
</dbReference>
<dbReference type="PANTHER" id="PTHR33327:SF3">
    <property type="entry name" value="RNA-DIRECTED DNA POLYMERASE"/>
    <property type="match status" value="1"/>
</dbReference>
<name>A0A5S6QLY5_TRIMR</name>
<evidence type="ECO:0000313" key="3">
    <source>
        <dbReference type="Proteomes" id="UP000046395"/>
    </source>
</evidence>
<keyword evidence="3" id="KW-1185">Reference proteome</keyword>
<evidence type="ECO:0000313" key="4">
    <source>
        <dbReference type="WBParaSite" id="TMUE_2000007882.1"/>
    </source>
</evidence>
<dbReference type="InterPro" id="IPR021109">
    <property type="entry name" value="Peptidase_aspartic_dom_sf"/>
</dbReference>
<protein>
    <submittedName>
        <fullName evidence="4">RT_RNaseH_2 domain-containing protein</fullName>
    </submittedName>
</protein>
<evidence type="ECO:0000259" key="2">
    <source>
        <dbReference type="Pfam" id="PF23055"/>
    </source>
</evidence>
<dbReference type="InterPro" id="IPR043128">
    <property type="entry name" value="Rev_trsase/Diguanyl_cyclase"/>
</dbReference>
<dbReference type="InterPro" id="IPR041577">
    <property type="entry name" value="RT_RNaseH_2"/>
</dbReference>
<dbReference type="CDD" id="cd01647">
    <property type="entry name" value="RT_LTR"/>
    <property type="match status" value="1"/>
</dbReference>
<proteinExistence type="predicted"/>
<dbReference type="Gene3D" id="3.10.10.10">
    <property type="entry name" value="HIV Type 1 Reverse Transcriptase, subunit A, domain 1"/>
    <property type="match status" value="2"/>
</dbReference>
<dbReference type="Pfam" id="PF17919">
    <property type="entry name" value="RT_RNaseH_2"/>
    <property type="match status" value="1"/>
</dbReference>
<dbReference type="PANTHER" id="PTHR33327">
    <property type="entry name" value="ENDONUCLEASE"/>
    <property type="match status" value="1"/>
</dbReference>
<dbReference type="AlphaFoldDB" id="A0A5S6QLY5"/>
<dbReference type="InterPro" id="IPR043502">
    <property type="entry name" value="DNA/RNA_pol_sf"/>
</dbReference>
<feature type="domain" description="DUF7041" evidence="2">
    <location>
        <begin position="18"/>
        <end position="99"/>
    </location>
</feature>
<evidence type="ECO:0000259" key="1">
    <source>
        <dbReference type="Pfam" id="PF17919"/>
    </source>
</evidence>
<organism evidence="3 4">
    <name type="scientific">Trichuris muris</name>
    <name type="common">Mouse whipworm</name>
    <dbReference type="NCBI Taxonomy" id="70415"/>
    <lineage>
        <taxon>Eukaryota</taxon>
        <taxon>Metazoa</taxon>
        <taxon>Ecdysozoa</taxon>
        <taxon>Nematoda</taxon>
        <taxon>Enoplea</taxon>
        <taxon>Dorylaimia</taxon>
        <taxon>Trichinellida</taxon>
        <taxon>Trichuridae</taxon>
        <taxon>Trichuris</taxon>
    </lineage>
</organism>
<dbReference type="WBParaSite" id="TMUE_2000007882.1">
    <property type="protein sequence ID" value="TMUE_2000007882.1"/>
    <property type="gene ID" value="WBGene00300048"/>
</dbReference>
<sequence length="563" mass="63519">MSKDIHAVSDVSGVSVSLPSFWHEAPVLWFAHAEAQFHLRHVTSPLTKFYYTIASLPATIATKVSDLLQPTTQDPYAHLKAELLARFGSSKEDRFRMLMQPTNNEFSKPTEILRDMRRAGESLLDPNGPFMERLFLERLPHNIRLLLKAGAHESLDALAARADALMEIDDANAVNTVSPRRNVEKHRVSKLHFLVDTGSELTAANGSRIATFGTKSMSLDFGLHKPFQWTFIVADVRRPILGTDFLRHFHFLVDVNQKRLIDASMLTAPSSDTNEATAVLSRYPALTKEITSAEPVSHAIQHVISTNGPPVFARPRRLAPDRLRAAKEEFDTLLRMGIVRPSKSVWASPLHMVPKKEPDRYPVPHIHDFSATLAGKTVFSKVDLVRAYQQIPVHPADIPKTAVTTPFEVHRRSHASSSAEEHKAHLDQLFGRFVKLTLKASDQCQAKSRIFGDSLYQRQWHNCVASWESILTRQAKKQLSTATMLVHMRQDAQLSLAVDASDRAAGAALQQRVRDRWQPLAFFSRKFTPTERRYNTGWKADISFSSRTISHLFAQFKTQTFVM</sequence>
<dbReference type="InterPro" id="IPR055469">
    <property type="entry name" value="DUF7041"/>
</dbReference>
<reference evidence="4" key="1">
    <citation type="submission" date="2019-12" db="UniProtKB">
        <authorList>
            <consortium name="WormBaseParasite"/>
        </authorList>
    </citation>
    <scope>IDENTIFICATION</scope>
</reference>
<dbReference type="STRING" id="70415.A0A5S6QLY5"/>
<dbReference type="Pfam" id="PF23055">
    <property type="entry name" value="DUF7041"/>
    <property type="match status" value="1"/>
</dbReference>
<feature type="domain" description="Reverse transcriptase/retrotransposon-derived protein RNase H-like" evidence="1">
    <location>
        <begin position="473"/>
        <end position="539"/>
    </location>
</feature>
<accession>A0A5S6QLY5</accession>